<reference evidence="3 4" key="2">
    <citation type="journal article" date="2013" name="PLoS ONE">
        <title>Whole genome mapping and re-organization of the nuclear and mitochondrial genomes of Babesia microti isolates.</title>
        <authorList>
            <person name="Cornillot E."/>
            <person name="Dassouli A."/>
            <person name="Garg A."/>
            <person name="Pachikara N."/>
            <person name="Randazzo S."/>
            <person name="Depoix D."/>
            <person name="Carcy B."/>
            <person name="Delbecq S."/>
            <person name="Frutos R."/>
            <person name="Silva J.C."/>
            <person name="Sutton R."/>
            <person name="Krause P.J."/>
            <person name="Mamoun C.B."/>
        </authorList>
    </citation>
    <scope>NUCLEOTIDE SEQUENCE [LARGE SCALE GENOMIC DNA]</scope>
    <source>
        <strain evidence="3 4">RI</strain>
    </source>
</reference>
<evidence type="ECO:0000256" key="1">
    <source>
        <dbReference type="SAM" id="MobiDB-lite"/>
    </source>
</evidence>
<dbReference type="AlphaFoldDB" id="I7IF74"/>
<feature type="chain" id="PRO_5003710735" evidence="2">
    <location>
        <begin position="23"/>
        <end position="512"/>
    </location>
</feature>
<feature type="signal peptide" evidence="2">
    <location>
        <begin position="1"/>
        <end position="22"/>
    </location>
</feature>
<feature type="compositionally biased region" description="Polar residues" evidence="1">
    <location>
        <begin position="72"/>
        <end position="82"/>
    </location>
</feature>
<feature type="compositionally biased region" description="Polar residues" evidence="1">
    <location>
        <begin position="155"/>
        <end position="168"/>
    </location>
</feature>
<feature type="region of interest" description="Disordered" evidence="1">
    <location>
        <begin position="407"/>
        <end position="434"/>
    </location>
</feature>
<sequence length="512" mass="57085">MPGKQSILVLSTTLAMIAMLPSLHIECHTLRTLNDANPKNTTNPSRPSTLETGNDNPVNNVPVSDDPADNAPANNFGNTATGTLREHVENRRKAMIGSDSTNSSDDEQQMHSPLNSPRYKSRFSAVRKTLNDELGIILNNKLKQHKQGDPREVVDQNQVPDNSLTPADNSIKLGDRDAGESATVPAKDATNIDVNNALELGRFSMYPLYKLYFADDYEKNTNLNGDTLKSLDLVEMQVKYNIEQLENMRELIIKLDESLQKLNAKIPDDGTIRQFNAFCNKIKKFGKPWINSYELTKGKLVQLNGRIKLIKESIAEGRVGIKNMIFQLFKSVGINLVDGGILADGNAILNDENIDKFTDYLNKLIRGKLEIDSLKMNCYAIQNTQVELYQLLSTHFLDSPVDPENPLVPAGLIPESNTDSGKNKSNNLKKKSMIRERREMQINGNLKNSGSDSDSDDSIGYQPELKRLTQLQSYEDNNDALDQSEDSDSSDYVRINGGFLLPLAITVVLWVL</sequence>
<dbReference type="EMBL" id="FO082871">
    <property type="protein sequence ID" value="CCF72556.1"/>
    <property type="molecule type" value="Genomic_DNA"/>
</dbReference>
<reference evidence="3 4" key="3">
    <citation type="journal article" date="2016" name="Sci. Rep.">
        <title>Genome-wide diversity and gene expression profiling of Babesia microti isolates identify polymorphic genes that mediate host-pathogen interactions.</title>
        <authorList>
            <person name="Silva J.C."/>
            <person name="Cornillot E."/>
            <person name="McCracken C."/>
            <person name="Usmani-Brown S."/>
            <person name="Dwivedi A."/>
            <person name="Ifeonu O.O."/>
            <person name="Crabtree J."/>
            <person name="Gotia H.T."/>
            <person name="Virji A.Z."/>
            <person name="Reynes C."/>
            <person name="Colinge J."/>
            <person name="Kumar V."/>
            <person name="Lawres L."/>
            <person name="Pazzi J.E."/>
            <person name="Pablo J.V."/>
            <person name="Hung C."/>
            <person name="Brancato J."/>
            <person name="Kumari P."/>
            <person name="Orvis J."/>
            <person name="Tretina K."/>
            <person name="Chibucos M."/>
            <person name="Ott S."/>
            <person name="Sadzewicz L."/>
            <person name="Sengamalay N."/>
            <person name="Shetty A.C."/>
            <person name="Su Q."/>
            <person name="Tallon L."/>
            <person name="Fraser C.M."/>
            <person name="Frutos R."/>
            <person name="Molina D.M."/>
            <person name="Krause P.J."/>
            <person name="Ben Mamoun C."/>
        </authorList>
    </citation>
    <scope>NUCLEOTIDE SEQUENCE [LARGE SCALE GENOMIC DNA]</scope>
    <source>
        <strain evidence="3 4">RI</strain>
    </source>
</reference>
<accession>I7IF74</accession>
<feature type="region of interest" description="Disordered" evidence="1">
    <location>
        <begin position="34"/>
        <end position="121"/>
    </location>
</feature>
<protein>
    <submittedName>
        <fullName evidence="3">BmGPI2, B microti specific</fullName>
    </submittedName>
</protein>
<evidence type="ECO:0000256" key="2">
    <source>
        <dbReference type="SAM" id="SignalP"/>
    </source>
</evidence>
<dbReference type="RefSeq" id="XP_012647165.1">
    <property type="nucleotide sequence ID" value="XM_012791711.1"/>
</dbReference>
<feature type="region of interest" description="Disordered" evidence="1">
    <location>
        <begin position="142"/>
        <end position="182"/>
    </location>
</feature>
<dbReference type="Proteomes" id="UP000002899">
    <property type="component" value="Chromosome I"/>
</dbReference>
<feature type="region of interest" description="Disordered" evidence="1">
    <location>
        <begin position="441"/>
        <end position="460"/>
    </location>
</feature>
<keyword evidence="4" id="KW-1185">Reference proteome</keyword>
<feature type="compositionally biased region" description="Low complexity" evidence="1">
    <location>
        <begin position="54"/>
        <end position="65"/>
    </location>
</feature>
<evidence type="ECO:0000313" key="3">
    <source>
        <dbReference type="EMBL" id="CCF72556.1"/>
    </source>
</evidence>
<evidence type="ECO:0000313" key="4">
    <source>
        <dbReference type="Proteomes" id="UP000002899"/>
    </source>
</evidence>
<dbReference type="VEuPathDB" id="PiroplasmaDB:BMR1_01G00425"/>
<feature type="compositionally biased region" description="Polar residues" evidence="1">
    <location>
        <begin position="34"/>
        <end position="53"/>
    </location>
</feature>
<organism evidence="3 4">
    <name type="scientific">Babesia microti (strain RI)</name>
    <dbReference type="NCBI Taxonomy" id="1133968"/>
    <lineage>
        <taxon>Eukaryota</taxon>
        <taxon>Sar</taxon>
        <taxon>Alveolata</taxon>
        <taxon>Apicomplexa</taxon>
        <taxon>Aconoidasida</taxon>
        <taxon>Piroplasmida</taxon>
        <taxon>Babesiidae</taxon>
        <taxon>Babesia</taxon>
    </lineage>
</organism>
<dbReference type="KEGG" id="bmic:BMR1_01G00425"/>
<reference evidence="3 4" key="1">
    <citation type="journal article" date="2012" name="Nucleic Acids Res.">
        <title>Sequencing of the smallest Apicomplexan genome from the human pathogen Babesia microti.</title>
        <authorList>
            <person name="Cornillot E."/>
            <person name="Hadj-Kaddour K."/>
            <person name="Dassouli A."/>
            <person name="Noel B."/>
            <person name="Ranwez V."/>
            <person name="Vacherie B."/>
            <person name="Augagneur Y."/>
            <person name="Bres V."/>
            <person name="Duclos A."/>
            <person name="Randazzo S."/>
            <person name="Carcy B."/>
            <person name="Debierre-Grockiego F."/>
            <person name="Delbecq S."/>
            <person name="Moubri-Menage K."/>
            <person name="Shams-Eldin H."/>
            <person name="Usmani-Brown S."/>
            <person name="Bringaud F."/>
            <person name="Wincker P."/>
            <person name="Vivares C.P."/>
            <person name="Schwarz R.T."/>
            <person name="Schetters T.P."/>
            <person name="Krause P.J."/>
            <person name="Gorenflot A."/>
            <person name="Berry V."/>
            <person name="Barbe V."/>
            <person name="Ben Mamoun C."/>
        </authorList>
    </citation>
    <scope>NUCLEOTIDE SEQUENCE [LARGE SCALE GENOMIC DNA]</scope>
    <source>
        <strain evidence="3 4">RI</strain>
    </source>
</reference>
<proteinExistence type="predicted"/>
<keyword evidence="2" id="KW-0732">Signal</keyword>
<dbReference type="GeneID" id="24423166"/>
<name>I7IF74_BABMR</name>
<gene>
    <name evidence="3" type="ORF">BMR1_01G00425</name>
</gene>